<sequence>KATFLCLILISIATRELHFCLCLSLSLDLSFPLTPPHTDGIVIGNGNGLRLRRSDHNYSVFVALASRPSNKNQSLDNKVDEVSGGRIATAAATPFGQVDEVRLPHNRRAHHHTPARKETRDSDVVVTKRTVTCDTDRLAVQDRRACYITNKVNG</sequence>
<comment type="caution">
    <text evidence="2">The sequence shown here is derived from an EMBL/GenBank/DDBJ whole genome shotgun (WGS) entry which is preliminary data.</text>
</comment>
<keyword evidence="1" id="KW-0732">Signal</keyword>
<protein>
    <submittedName>
        <fullName evidence="2">Uncharacterized protein</fullName>
    </submittedName>
</protein>
<feature type="non-terminal residue" evidence="2">
    <location>
        <position position="1"/>
    </location>
</feature>
<feature type="signal peptide" evidence="1">
    <location>
        <begin position="1"/>
        <end position="22"/>
    </location>
</feature>
<evidence type="ECO:0000313" key="2">
    <source>
        <dbReference type="EMBL" id="KAI7728334.1"/>
    </source>
</evidence>
<feature type="chain" id="PRO_5042170848" evidence="1">
    <location>
        <begin position="23"/>
        <end position="154"/>
    </location>
</feature>
<proteinExistence type="predicted"/>
<evidence type="ECO:0000256" key="1">
    <source>
        <dbReference type="SAM" id="SignalP"/>
    </source>
</evidence>
<dbReference type="EMBL" id="JAMZMK010011234">
    <property type="protein sequence ID" value="KAI7728334.1"/>
    <property type="molecule type" value="Genomic_DNA"/>
</dbReference>
<dbReference type="Proteomes" id="UP001206925">
    <property type="component" value="Unassembled WGS sequence"/>
</dbReference>
<organism evidence="2 3">
    <name type="scientific">Ambrosia artemisiifolia</name>
    <name type="common">Common ragweed</name>
    <dbReference type="NCBI Taxonomy" id="4212"/>
    <lineage>
        <taxon>Eukaryota</taxon>
        <taxon>Viridiplantae</taxon>
        <taxon>Streptophyta</taxon>
        <taxon>Embryophyta</taxon>
        <taxon>Tracheophyta</taxon>
        <taxon>Spermatophyta</taxon>
        <taxon>Magnoliopsida</taxon>
        <taxon>eudicotyledons</taxon>
        <taxon>Gunneridae</taxon>
        <taxon>Pentapetalae</taxon>
        <taxon>asterids</taxon>
        <taxon>campanulids</taxon>
        <taxon>Asterales</taxon>
        <taxon>Asteraceae</taxon>
        <taxon>Asteroideae</taxon>
        <taxon>Heliantheae alliance</taxon>
        <taxon>Heliantheae</taxon>
        <taxon>Ambrosia</taxon>
    </lineage>
</organism>
<gene>
    <name evidence="2" type="ORF">M8C21_001812</name>
</gene>
<dbReference type="AlphaFoldDB" id="A0AAD5G4C2"/>
<reference evidence="2" key="1">
    <citation type="submission" date="2022-06" db="EMBL/GenBank/DDBJ databases">
        <title>Uncovering the hologenomic basis of an extraordinary plant invasion.</title>
        <authorList>
            <person name="Bieker V.C."/>
            <person name="Martin M.D."/>
            <person name="Gilbert T."/>
            <person name="Hodgins K."/>
            <person name="Battlay P."/>
            <person name="Petersen B."/>
            <person name="Wilson J."/>
        </authorList>
    </citation>
    <scope>NUCLEOTIDE SEQUENCE</scope>
    <source>
        <strain evidence="2">AA19_3_7</strain>
        <tissue evidence="2">Leaf</tissue>
    </source>
</reference>
<keyword evidence="3" id="KW-1185">Reference proteome</keyword>
<name>A0AAD5G4C2_AMBAR</name>
<evidence type="ECO:0000313" key="3">
    <source>
        <dbReference type="Proteomes" id="UP001206925"/>
    </source>
</evidence>
<accession>A0AAD5G4C2</accession>